<name>X5IDM7_9ACTN</name>
<accession>X5IDM7</accession>
<gene>
    <name evidence="1" type="primary">lazD</name>
</gene>
<reference evidence="1" key="1">
    <citation type="journal article" date="2014" name="Chem. Biol.">
        <title>Genome mining reveals a minimum gene set for the biosynthesis of 32-membered macrocyclic thiopeptides lactazoles.</title>
        <authorList>
            <person name="Hayashi S."/>
            <person name="Ozaki T."/>
            <person name="Asamizu S."/>
            <person name="Ikeda H."/>
            <person name="Omura S."/>
            <person name="Oku N."/>
            <person name="Igarashi Y."/>
            <person name="Tomoda H."/>
            <person name="Onaka H."/>
        </authorList>
    </citation>
    <scope>NUCLEOTIDE SEQUENCE</scope>
    <source>
        <strain evidence="1">OM-6519</strain>
    </source>
</reference>
<dbReference type="AlphaFoldDB" id="X5IDM7"/>
<evidence type="ECO:0000313" key="1">
    <source>
        <dbReference type="EMBL" id="BAO57437.1"/>
    </source>
</evidence>
<dbReference type="EMBL" id="AB820694">
    <property type="protein sequence ID" value="BAO57437.1"/>
    <property type="molecule type" value="Genomic_DNA"/>
</dbReference>
<protein>
    <submittedName>
        <fullName evidence="1">Uncharacterized protein</fullName>
    </submittedName>
</protein>
<sequence length="565" mass="57086">MTAEPDAVRPRLRPGVAVTPLREGLHLRGRESSVTLEGSRALPALWQVLAARLGPQAEAADAAVEATVEPRVAAALATVTARLREHGLLVDHPDGVRLPPWPGAVADDPGGAEAALAAARPVVAAADPDGPSARAMARALARGGTAAPAVVAEPGLPAGRVVATADGPAGTELAVAVQCGADGGFVTEPADPARARTDAAALAARLEPAPVADPPPVLLALLAAAGAQRLLCAVAGLPDPGEPADDPRLLDGRPTVLIADAAPPHAEHHPWAAGPGAVAAPPGSLAEALRRVNALGDPRLGVLDAPSAGDLPQLPVALVSCATPAGPLAAGAVRTDLARLAAACRSAELHLAAVGGGAVPVVGVDPDHALGLALRRAVLARAVRGDRPLPDDRAARGDRTVPESAWREHPQAGHWYGVLARRLGRAPEPTIRQLSGESVYLAQVEEGRAVEATPADAVAHAALAALTRLMARGAGLAAVHHTVLSGAAAPLAAAGRTPAAWTDLGWADRWLADIADREADLHAALVRITGLRTARWRPATPEARPFADALDGCGFTALTAEGGRP</sequence>
<proteinExistence type="predicted"/>
<organism evidence="1">
    <name type="scientific">Streptomyces lactacystinaeus</name>
    <dbReference type="NCBI Taxonomy" id="1332838"/>
    <lineage>
        <taxon>Bacteria</taxon>
        <taxon>Bacillati</taxon>
        <taxon>Actinomycetota</taxon>
        <taxon>Actinomycetes</taxon>
        <taxon>Kitasatosporales</taxon>
        <taxon>Streptomycetaceae</taxon>
        <taxon>Streptomyces</taxon>
    </lineage>
</organism>